<accession>A0AC35UD70</accession>
<evidence type="ECO:0000313" key="2">
    <source>
        <dbReference type="WBParaSite" id="RSKR_0001028500.1"/>
    </source>
</evidence>
<evidence type="ECO:0000313" key="1">
    <source>
        <dbReference type="Proteomes" id="UP000095286"/>
    </source>
</evidence>
<protein>
    <submittedName>
        <fullName evidence="2">Mitochondrial inner membrane protease subunit 2</fullName>
    </submittedName>
</protein>
<organism evidence="1 2">
    <name type="scientific">Rhabditophanes sp. KR3021</name>
    <dbReference type="NCBI Taxonomy" id="114890"/>
    <lineage>
        <taxon>Eukaryota</taxon>
        <taxon>Metazoa</taxon>
        <taxon>Ecdysozoa</taxon>
        <taxon>Nematoda</taxon>
        <taxon>Chromadorea</taxon>
        <taxon>Rhabditida</taxon>
        <taxon>Tylenchina</taxon>
        <taxon>Panagrolaimomorpha</taxon>
        <taxon>Strongyloidoidea</taxon>
        <taxon>Alloionematidae</taxon>
        <taxon>Rhabditophanes</taxon>
    </lineage>
</organism>
<proteinExistence type="predicted"/>
<dbReference type="WBParaSite" id="RSKR_0001028500.1">
    <property type="protein sequence ID" value="RSKR_0001028500.1"/>
    <property type="gene ID" value="RSKR_0001028500"/>
</dbReference>
<name>A0AC35UD70_9BILA</name>
<dbReference type="Proteomes" id="UP000095286">
    <property type="component" value="Unplaced"/>
</dbReference>
<sequence>MESSNAWMRDGLKSHVNTEDYLLGKTIDRNFELFSDVVIKEEVGTLESIKAKYRDGHSNFMSSVKEISKEDPMIAVKVSEVQRMEGILQNPVFKLKIEKYLRKEFDKYYNGQIAMTPTTVAGGLTSRREMITERRSRSPQFSKRTDHSVEEDWRKMPHSRSHQSSRIEMAKTIIKSGAIYGITMFYVFEKIGAPVIVHGDSMEPTLHGKRERTCDIVWINKMRQNYSKNEVVVCRNPREKEECVIKRISHVEKEFVPIPKPPYKLQIEPNQFFLHSDNAAVGIDSRVFGPVPKSLIIGKASAIIWPPGRWQRL</sequence>
<reference evidence="2" key="1">
    <citation type="submission" date="2016-11" db="UniProtKB">
        <authorList>
            <consortium name="WormBaseParasite"/>
        </authorList>
    </citation>
    <scope>IDENTIFICATION</scope>
    <source>
        <strain evidence="2">KR3021</strain>
    </source>
</reference>